<gene>
    <name evidence="1" type="ORF">GCM10023330_19100</name>
</gene>
<organism evidence="1 2">
    <name type="scientific">Litoribaculum gwangyangense</name>
    <dbReference type="NCBI Taxonomy" id="1130722"/>
    <lineage>
        <taxon>Bacteria</taxon>
        <taxon>Pseudomonadati</taxon>
        <taxon>Bacteroidota</taxon>
        <taxon>Flavobacteriia</taxon>
        <taxon>Flavobacteriales</taxon>
        <taxon>Flavobacteriaceae</taxon>
        <taxon>Litoribaculum</taxon>
    </lineage>
</organism>
<keyword evidence="2" id="KW-1185">Reference proteome</keyword>
<evidence type="ECO:0008006" key="3">
    <source>
        <dbReference type="Google" id="ProtNLM"/>
    </source>
</evidence>
<comment type="caution">
    <text evidence="1">The sequence shown here is derived from an EMBL/GenBank/DDBJ whole genome shotgun (WGS) entry which is preliminary data.</text>
</comment>
<sequence>MTPEELTLAFIKDYYEWNEYAFRTDRGNGSNDAEIERNYRKIIRKYCIPQKDYQGITFGSESSHHPEYEKIVTTDSKESKVIIKTHFNDPNHPYSIADWEYHFLFIKGKWLLEEVYYIAEEAKYKAL</sequence>
<dbReference type="EMBL" id="BAABJW010000003">
    <property type="protein sequence ID" value="GAA4812032.1"/>
    <property type="molecule type" value="Genomic_DNA"/>
</dbReference>
<dbReference type="Proteomes" id="UP001501433">
    <property type="component" value="Unassembled WGS sequence"/>
</dbReference>
<protein>
    <recommendedName>
        <fullName evidence="3">NTF2 fold immunity protein domain-containing protein</fullName>
    </recommendedName>
</protein>
<evidence type="ECO:0000313" key="1">
    <source>
        <dbReference type="EMBL" id="GAA4812032.1"/>
    </source>
</evidence>
<accession>A0ABP9CJB4</accession>
<reference evidence="2" key="1">
    <citation type="journal article" date="2019" name="Int. J. Syst. Evol. Microbiol.">
        <title>The Global Catalogue of Microorganisms (GCM) 10K type strain sequencing project: providing services to taxonomists for standard genome sequencing and annotation.</title>
        <authorList>
            <consortium name="The Broad Institute Genomics Platform"/>
            <consortium name="The Broad Institute Genome Sequencing Center for Infectious Disease"/>
            <person name="Wu L."/>
            <person name="Ma J."/>
        </authorList>
    </citation>
    <scope>NUCLEOTIDE SEQUENCE [LARGE SCALE GENOMIC DNA]</scope>
    <source>
        <strain evidence="2">JCM 18325</strain>
    </source>
</reference>
<proteinExistence type="predicted"/>
<name>A0ABP9CJB4_9FLAO</name>
<evidence type="ECO:0000313" key="2">
    <source>
        <dbReference type="Proteomes" id="UP001501433"/>
    </source>
</evidence>